<dbReference type="InterPro" id="IPR037257">
    <property type="entry name" value="T2SS_E_N_sf"/>
</dbReference>
<dbReference type="AlphaFoldDB" id="A0A402D181"/>
<dbReference type="SUPFAM" id="SSF52540">
    <property type="entry name" value="P-loop containing nucleoside triphosphate hydrolases"/>
    <property type="match status" value="1"/>
</dbReference>
<dbReference type="InterPro" id="IPR001482">
    <property type="entry name" value="T2SS/T4SS_dom"/>
</dbReference>
<dbReference type="EMBL" id="AP025739">
    <property type="protein sequence ID" value="BDI31638.1"/>
    <property type="molecule type" value="Genomic_DNA"/>
</dbReference>
<dbReference type="Pfam" id="PF05157">
    <property type="entry name" value="MshEN"/>
    <property type="match status" value="1"/>
</dbReference>
<accession>A0A402D181</accession>
<dbReference type="PANTHER" id="PTHR30258">
    <property type="entry name" value="TYPE II SECRETION SYSTEM PROTEIN GSPE-RELATED"/>
    <property type="match status" value="1"/>
</dbReference>
<dbReference type="GO" id="GO:0016887">
    <property type="term" value="F:ATP hydrolysis activity"/>
    <property type="evidence" value="ECO:0007669"/>
    <property type="project" value="TreeGrafter"/>
</dbReference>
<dbReference type="Proteomes" id="UP000287394">
    <property type="component" value="Chromosome"/>
</dbReference>
<sequence>MSISIPTESISIPNHAVLKDGFEWVDLEIVKPTEEAIQLSPGDFALKNQVLPLAVENGVLVAAIGAPEALVAVDELGLLIRMPTRAVLASPAFVREKIEEIFLERILAGLPGESDGSTLLDADETTDLADLQKMAGETAVIQMVNLIFAQAVRDSASDIHVEPYDRDVHVRYRVDGMLREVMTPPKRMHAAIISRIKILGEMNIAERRLPQDGRIKIVIAGRPIDVRVSIVPTVYGERAVMRILDKNTAMLGLEELGMRSDTLAKYRQMISLPYGVILATGPTGSGKSTSLYASLREIWSPTTNILTVEDPVEYQLPGIGQIPIRPAIGLTFANGLRSIVRQDPDVIMVGEIRDQETADIAINAALTGHLVFSTLHTNDAPGAVTRLLDMGVEPYLVASSLIGAIAQRLVRRNCVFCSEPDSPKPEMLEALGLTGNEWVGAAPFRRGRGCDRCQHSGYKGRVGLYELFTIDETIRRLTVARSSSNDMKDHAVQTHGMRTLLGDGVIAVLEGKTTPEEVLRVCRRETV</sequence>
<dbReference type="CDD" id="cd01129">
    <property type="entry name" value="PulE-GspE-like"/>
    <property type="match status" value="1"/>
</dbReference>
<dbReference type="GO" id="GO:0005524">
    <property type="term" value="F:ATP binding"/>
    <property type="evidence" value="ECO:0007669"/>
    <property type="project" value="UniProtKB-KW"/>
</dbReference>
<protein>
    <submittedName>
        <fullName evidence="4">Uncharacterized protein</fullName>
    </submittedName>
</protein>
<dbReference type="GO" id="GO:0005886">
    <property type="term" value="C:plasma membrane"/>
    <property type="evidence" value="ECO:0007669"/>
    <property type="project" value="TreeGrafter"/>
</dbReference>
<proteinExistence type="inferred from homology"/>
<evidence type="ECO:0000256" key="3">
    <source>
        <dbReference type="ARBA" id="ARBA00022840"/>
    </source>
</evidence>
<dbReference type="FunFam" id="3.30.450.90:FF:000001">
    <property type="entry name" value="Type II secretion system ATPase GspE"/>
    <property type="match status" value="1"/>
</dbReference>
<dbReference type="Pfam" id="PF00437">
    <property type="entry name" value="T2SSE"/>
    <property type="match status" value="1"/>
</dbReference>
<keyword evidence="2" id="KW-0547">Nucleotide-binding</keyword>
<organism evidence="4 5">
    <name type="scientific">Capsulimonas corticalis</name>
    <dbReference type="NCBI Taxonomy" id="2219043"/>
    <lineage>
        <taxon>Bacteria</taxon>
        <taxon>Bacillati</taxon>
        <taxon>Armatimonadota</taxon>
        <taxon>Armatimonadia</taxon>
        <taxon>Capsulimonadales</taxon>
        <taxon>Capsulimonadaceae</taxon>
        <taxon>Capsulimonas</taxon>
    </lineage>
</organism>
<dbReference type="Gene3D" id="3.30.300.160">
    <property type="entry name" value="Type II secretion system, protein E, N-terminal domain"/>
    <property type="match status" value="1"/>
</dbReference>
<dbReference type="RefSeq" id="WP_119323306.1">
    <property type="nucleotide sequence ID" value="NZ_AP025739.1"/>
</dbReference>
<dbReference type="InterPro" id="IPR007831">
    <property type="entry name" value="T2SS_GspE_N"/>
</dbReference>
<name>A0A402D181_9BACT</name>
<dbReference type="OrthoDB" id="9805147at2"/>
<dbReference type="KEGG" id="ccot:CCAX7_36890"/>
<dbReference type="Gene3D" id="3.30.450.90">
    <property type="match status" value="1"/>
</dbReference>
<reference evidence="4 5" key="1">
    <citation type="journal article" date="2019" name="Int. J. Syst. Evol. Microbiol.">
        <title>Capsulimonas corticalis gen. nov., sp. nov., an aerobic capsulated bacterium, of a novel bacterial order, Capsulimonadales ord. nov., of the class Armatimonadia of the phylum Armatimonadetes.</title>
        <authorList>
            <person name="Li J."/>
            <person name="Kudo C."/>
            <person name="Tonouchi A."/>
        </authorList>
    </citation>
    <scope>NUCLEOTIDE SEQUENCE [LARGE SCALE GENOMIC DNA]</scope>
    <source>
        <strain evidence="4 5">AX-7</strain>
    </source>
</reference>
<dbReference type="PANTHER" id="PTHR30258:SF2">
    <property type="entry name" value="COMG OPERON PROTEIN 1"/>
    <property type="match status" value="1"/>
</dbReference>
<evidence type="ECO:0000256" key="2">
    <source>
        <dbReference type="ARBA" id="ARBA00022741"/>
    </source>
</evidence>
<gene>
    <name evidence="4" type="ORF">CCAX7_36890</name>
</gene>
<dbReference type="InterPro" id="IPR027417">
    <property type="entry name" value="P-loop_NTPase"/>
</dbReference>
<keyword evidence="5" id="KW-1185">Reference proteome</keyword>
<dbReference type="FunCoup" id="A0A402D181">
    <property type="interactions" value="183"/>
</dbReference>
<dbReference type="PROSITE" id="PS00662">
    <property type="entry name" value="T2SP_E"/>
    <property type="match status" value="1"/>
</dbReference>
<dbReference type="SUPFAM" id="SSF160246">
    <property type="entry name" value="EspE N-terminal domain-like"/>
    <property type="match status" value="1"/>
</dbReference>
<evidence type="ECO:0000313" key="4">
    <source>
        <dbReference type="EMBL" id="BDI31638.1"/>
    </source>
</evidence>
<dbReference type="FunFam" id="3.40.50.300:FF:000398">
    <property type="entry name" value="Type IV pilus assembly ATPase PilB"/>
    <property type="match status" value="1"/>
</dbReference>
<keyword evidence="3" id="KW-0067">ATP-binding</keyword>
<comment type="similarity">
    <text evidence="1">Belongs to the GSP E family.</text>
</comment>
<evidence type="ECO:0000256" key="1">
    <source>
        <dbReference type="ARBA" id="ARBA00006611"/>
    </source>
</evidence>
<dbReference type="Gene3D" id="3.40.50.300">
    <property type="entry name" value="P-loop containing nucleotide triphosphate hydrolases"/>
    <property type="match status" value="1"/>
</dbReference>
<evidence type="ECO:0000313" key="5">
    <source>
        <dbReference type="Proteomes" id="UP000287394"/>
    </source>
</evidence>